<dbReference type="CDD" id="cd02947">
    <property type="entry name" value="TRX_family"/>
    <property type="match status" value="1"/>
</dbReference>
<comment type="caution">
    <text evidence="2">The sequence shown here is derived from an EMBL/GenBank/DDBJ whole genome shotgun (WGS) entry which is preliminary data.</text>
</comment>
<sequence length="177" mass="20213">MQAAMRFFCNRFTYIIFAYQGYADGNSPIVAFIAFLTICDLGVLICKQQLDGLPPMETSLRKHFLKSAVWFYQSAIFFGFVYLFYTFVHPVAAVFMFVIAVCASYFVYVLLNIVPHGHLQAPETPSTEPCKFMKPMAANFTDVEFVKLDIDELPVWYANIVLLKNMKEVDRVVGAQK</sequence>
<gene>
    <name evidence="2" type="ORF">V6N12_024965</name>
</gene>
<dbReference type="Proteomes" id="UP001472677">
    <property type="component" value="Unassembled WGS sequence"/>
</dbReference>
<evidence type="ECO:0000313" key="2">
    <source>
        <dbReference type="EMBL" id="KAK8481143.1"/>
    </source>
</evidence>
<dbReference type="EMBL" id="JBBPBM010001928">
    <property type="protein sequence ID" value="KAK8481143.1"/>
    <property type="molecule type" value="Genomic_DNA"/>
</dbReference>
<organism evidence="2 3">
    <name type="scientific">Hibiscus sabdariffa</name>
    <name type="common">roselle</name>
    <dbReference type="NCBI Taxonomy" id="183260"/>
    <lineage>
        <taxon>Eukaryota</taxon>
        <taxon>Viridiplantae</taxon>
        <taxon>Streptophyta</taxon>
        <taxon>Embryophyta</taxon>
        <taxon>Tracheophyta</taxon>
        <taxon>Spermatophyta</taxon>
        <taxon>Magnoliopsida</taxon>
        <taxon>eudicotyledons</taxon>
        <taxon>Gunneridae</taxon>
        <taxon>Pentapetalae</taxon>
        <taxon>rosids</taxon>
        <taxon>malvids</taxon>
        <taxon>Malvales</taxon>
        <taxon>Malvaceae</taxon>
        <taxon>Malvoideae</taxon>
        <taxon>Hibiscus</taxon>
    </lineage>
</organism>
<feature type="transmembrane region" description="Helical" evidence="1">
    <location>
        <begin position="29"/>
        <end position="46"/>
    </location>
</feature>
<proteinExistence type="predicted"/>
<keyword evidence="1" id="KW-0812">Transmembrane</keyword>
<keyword evidence="1" id="KW-1133">Transmembrane helix</keyword>
<protein>
    <submittedName>
        <fullName evidence="2">Uncharacterized protein</fullName>
    </submittedName>
</protein>
<feature type="transmembrane region" description="Helical" evidence="1">
    <location>
        <begin position="67"/>
        <end position="85"/>
    </location>
</feature>
<dbReference type="PANTHER" id="PTHR46610">
    <property type="entry name" value="OS05G0181300 PROTEIN"/>
    <property type="match status" value="1"/>
</dbReference>
<reference evidence="2 3" key="1">
    <citation type="journal article" date="2024" name="G3 (Bethesda)">
        <title>Genome assembly of Hibiscus sabdariffa L. provides insights into metabolisms of medicinal natural products.</title>
        <authorList>
            <person name="Kim T."/>
        </authorList>
    </citation>
    <scope>NUCLEOTIDE SEQUENCE [LARGE SCALE GENOMIC DNA]</scope>
    <source>
        <strain evidence="2">TK-2024</strain>
        <tissue evidence="2">Old leaves</tissue>
    </source>
</reference>
<accession>A0ABR1ZKP5</accession>
<keyword evidence="3" id="KW-1185">Reference proteome</keyword>
<dbReference type="PANTHER" id="PTHR46610:SF20">
    <property type="entry name" value="OS05G0181300 PROTEIN"/>
    <property type="match status" value="1"/>
</dbReference>
<evidence type="ECO:0000313" key="3">
    <source>
        <dbReference type="Proteomes" id="UP001472677"/>
    </source>
</evidence>
<dbReference type="InterPro" id="IPR045501">
    <property type="entry name" value="DUF6490"/>
</dbReference>
<evidence type="ECO:0000256" key="1">
    <source>
        <dbReference type="SAM" id="Phobius"/>
    </source>
</evidence>
<feature type="transmembrane region" description="Helical" evidence="1">
    <location>
        <begin position="91"/>
        <end position="111"/>
    </location>
</feature>
<keyword evidence="1" id="KW-0472">Membrane</keyword>
<name>A0ABR1ZKP5_9ROSI</name>